<feature type="transmembrane region" description="Helical" evidence="1">
    <location>
        <begin position="106"/>
        <end position="124"/>
    </location>
</feature>
<accession>A0AAE6BKB8</accession>
<gene>
    <name evidence="2" type="ORF">CFBP6624_02195</name>
</gene>
<proteinExistence type="predicted"/>
<dbReference type="AlphaFoldDB" id="A0AAE6BKB8"/>
<evidence type="ECO:0000313" key="2">
    <source>
        <dbReference type="EMBL" id="QCL99068.1"/>
    </source>
</evidence>
<organism evidence="2 3">
    <name type="scientific">Agrobacterium tumefaciens</name>
    <dbReference type="NCBI Taxonomy" id="358"/>
    <lineage>
        <taxon>Bacteria</taxon>
        <taxon>Pseudomonadati</taxon>
        <taxon>Pseudomonadota</taxon>
        <taxon>Alphaproteobacteria</taxon>
        <taxon>Hyphomicrobiales</taxon>
        <taxon>Rhizobiaceae</taxon>
        <taxon>Rhizobium/Agrobacterium group</taxon>
        <taxon>Agrobacterium</taxon>
        <taxon>Agrobacterium tumefaciens complex</taxon>
    </lineage>
</organism>
<reference evidence="2 3" key="1">
    <citation type="submission" date="2019-04" db="EMBL/GenBank/DDBJ databases">
        <title>Complete genome sequence of Agrobacterium tumefaciens CFBP6624.</title>
        <authorList>
            <person name="Haryono M."/>
            <person name="Lin Y.-C."/>
            <person name="Lai E.-M."/>
            <person name="Kuo C.-H."/>
        </authorList>
    </citation>
    <scope>NUCLEOTIDE SEQUENCE [LARGE SCALE GENOMIC DNA]</scope>
    <source>
        <strain evidence="2 3">CFBP6624</strain>
    </source>
</reference>
<protein>
    <submittedName>
        <fullName evidence="2">Uncharacterized protein</fullName>
    </submittedName>
</protein>
<keyword evidence="1" id="KW-0472">Membrane</keyword>
<evidence type="ECO:0000313" key="3">
    <source>
        <dbReference type="Proteomes" id="UP000298646"/>
    </source>
</evidence>
<name>A0AAE6BKB8_AGRTU</name>
<dbReference type="EMBL" id="CP039907">
    <property type="protein sequence ID" value="QCL99068.1"/>
    <property type="molecule type" value="Genomic_DNA"/>
</dbReference>
<dbReference type="Proteomes" id="UP000298646">
    <property type="component" value="Chromosome circular"/>
</dbReference>
<evidence type="ECO:0000256" key="1">
    <source>
        <dbReference type="SAM" id="Phobius"/>
    </source>
</evidence>
<dbReference type="RefSeq" id="WP_137083654.1">
    <property type="nucleotide sequence ID" value="NZ_CP039907.1"/>
</dbReference>
<keyword evidence="1" id="KW-0812">Transmembrane</keyword>
<keyword evidence="1" id="KW-1133">Transmembrane helix</keyword>
<sequence length="125" mass="13144">MMLVAVSLATLILLALSAFQVTLAAGAPFGRFAWGGASCVLPVKQRIASVASLAIYGLMASFPLQKTGFATIWPAGWIEPGIWITACYLAVSVGLNAMSKSRPERLVMTPIAAVLAILFFVISLS</sequence>